<protein>
    <submittedName>
        <fullName evidence="1">Uncharacterized protein</fullName>
    </submittedName>
</protein>
<evidence type="ECO:0000313" key="1">
    <source>
        <dbReference type="EMBL" id="VEL20850.1"/>
    </source>
</evidence>
<accession>A0A448WUW0</accession>
<organism evidence="1 2">
    <name type="scientific">Protopolystoma xenopodis</name>
    <dbReference type="NCBI Taxonomy" id="117903"/>
    <lineage>
        <taxon>Eukaryota</taxon>
        <taxon>Metazoa</taxon>
        <taxon>Spiralia</taxon>
        <taxon>Lophotrochozoa</taxon>
        <taxon>Platyhelminthes</taxon>
        <taxon>Monogenea</taxon>
        <taxon>Polyopisthocotylea</taxon>
        <taxon>Polystomatidea</taxon>
        <taxon>Polystomatidae</taxon>
        <taxon>Protopolystoma</taxon>
    </lineage>
</organism>
<reference evidence="1" key="1">
    <citation type="submission" date="2018-11" db="EMBL/GenBank/DDBJ databases">
        <authorList>
            <consortium name="Pathogen Informatics"/>
        </authorList>
    </citation>
    <scope>NUCLEOTIDE SEQUENCE</scope>
</reference>
<dbReference type="Proteomes" id="UP000784294">
    <property type="component" value="Unassembled WGS sequence"/>
</dbReference>
<evidence type="ECO:0000313" key="2">
    <source>
        <dbReference type="Proteomes" id="UP000784294"/>
    </source>
</evidence>
<sequence length="115" mass="12516">MSPCPTTSVRPSLRKGFANCLAYIFGCPHESCCLAGPPEPSEFDFSKKPETVCMKSQDGCENMQARVLLPRAGKHCVAGVSQTEMASQDDLNSSARVSVVHFLLKRWQSSAAYAM</sequence>
<keyword evidence="2" id="KW-1185">Reference proteome</keyword>
<dbReference type="EMBL" id="CAAALY010048271">
    <property type="protein sequence ID" value="VEL20850.1"/>
    <property type="molecule type" value="Genomic_DNA"/>
</dbReference>
<comment type="caution">
    <text evidence="1">The sequence shown here is derived from an EMBL/GenBank/DDBJ whole genome shotgun (WGS) entry which is preliminary data.</text>
</comment>
<dbReference type="AlphaFoldDB" id="A0A448WUW0"/>
<gene>
    <name evidence="1" type="ORF">PXEA_LOCUS14290</name>
</gene>
<name>A0A448WUW0_9PLAT</name>
<proteinExistence type="predicted"/>